<dbReference type="Pfam" id="PF16064">
    <property type="entry name" value="DUF4806"/>
    <property type="match status" value="1"/>
</dbReference>
<organism evidence="2 3">
    <name type="scientific">Temnothorax curvispinosus</name>
    <dbReference type="NCBI Taxonomy" id="300111"/>
    <lineage>
        <taxon>Eukaryota</taxon>
        <taxon>Metazoa</taxon>
        <taxon>Ecdysozoa</taxon>
        <taxon>Arthropoda</taxon>
        <taxon>Hexapoda</taxon>
        <taxon>Insecta</taxon>
        <taxon>Pterygota</taxon>
        <taxon>Neoptera</taxon>
        <taxon>Endopterygota</taxon>
        <taxon>Hymenoptera</taxon>
        <taxon>Apocrita</taxon>
        <taxon>Aculeata</taxon>
        <taxon>Formicoidea</taxon>
        <taxon>Formicidae</taxon>
        <taxon>Myrmicinae</taxon>
        <taxon>Temnothorax</taxon>
    </lineage>
</organism>
<dbReference type="Proteomes" id="UP000504618">
    <property type="component" value="Unplaced"/>
</dbReference>
<dbReference type="AlphaFoldDB" id="A0A6J1R8P9"/>
<keyword evidence="2" id="KW-1185">Reference proteome</keyword>
<evidence type="ECO:0000259" key="1">
    <source>
        <dbReference type="Pfam" id="PF16064"/>
    </source>
</evidence>
<protein>
    <submittedName>
        <fullName evidence="3">Uncharacterized protein LOC112467138</fullName>
    </submittedName>
</protein>
<dbReference type="OrthoDB" id="7700477at2759"/>
<feature type="domain" description="DUF4806" evidence="1">
    <location>
        <begin position="21"/>
        <end position="95"/>
    </location>
</feature>
<dbReference type="PANTHER" id="PTHR34153:SF2">
    <property type="entry name" value="SI:CH211-262H13.3-RELATED"/>
    <property type="match status" value="1"/>
</dbReference>
<dbReference type="PANTHER" id="PTHR34153">
    <property type="entry name" value="SI:CH211-262H13.3-RELATED-RELATED"/>
    <property type="match status" value="1"/>
</dbReference>
<gene>
    <name evidence="3" type="primary">LOC112467138</name>
</gene>
<dbReference type="GeneID" id="112467138"/>
<evidence type="ECO:0000313" key="2">
    <source>
        <dbReference type="Proteomes" id="UP000504618"/>
    </source>
</evidence>
<accession>A0A6J1R8P9</accession>
<sequence length="124" mass="14386">MLNAFDEKLQFKDNEINDECDVQFPLQSLEDLNEFEQQLQESQFKQKVLNTSRLVGGSTMHIMTSNILKKIMVNTLAKKYSWAGMKRKLVFKDLNLPKIIMQAVRSHTQYSHITDAEFADSISK</sequence>
<dbReference type="RefSeq" id="XP_024891389.1">
    <property type="nucleotide sequence ID" value="XM_025035621.1"/>
</dbReference>
<name>A0A6J1R8P9_9HYME</name>
<dbReference type="InterPro" id="IPR032071">
    <property type="entry name" value="DUF4806"/>
</dbReference>
<reference evidence="3" key="1">
    <citation type="submission" date="2025-08" db="UniProtKB">
        <authorList>
            <consortium name="RefSeq"/>
        </authorList>
    </citation>
    <scope>IDENTIFICATION</scope>
    <source>
        <tissue evidence="3">Whole body</tissue>
    </source>
</reference>
<evidence type="ECO:0000313" key="3">
    <source>
        <dbReference type="RefSeq" id="XP_024891389.1"/>
    </source>
</evidence>
<proteinExistence type="predicted"/>